<reference evidence="3 4" key="1">
    <citation type="submission" date="2017-11" db="EMBL/GenBank/DDBJ databases">
        <title>De novo assembly and phasing of dikaryotic genomes from two isolates of Puccinia coronata f. sp. avenae, the causal agent of oat crown rust.</title>
        <authorList>
            <person name="Miller M.E."/>
            <person name="Zhang Y."/>
            <person name="Omidvar V."/>
            <person name="Sperschneider J."/>
            <person name="Schwessinger B."/>
            <person name="Raley C."/>
            <person name="Palmer J.M."/>
            <person name="Garnica D."/>
            <person name="Upadhyaya N."/>
            <person name="Rathjen J."/>
            <person name="Taylor J.M."/>
            <person name="Park R.F."/>
            <person name="Dodds P.N."/>
            <person name="Hirsch C.D."/>
            <person name="Kianian S.F."/>
            <person name="Figueroa M."/>
        </authorList>
    </citation>
    <scope>NUCLEOTIDE SEQUENCE [LARGE SCALE GENOMIC DNA]</scope>
    <source>
        <strain evidence="3">12SD80</strain>
    </source>
</reference>
<evidence type="ECO:0000256" key="1">
    <source>
        <dbReference type="SAM" id="MobiDB-lite"/>
    </source>
</evidence>
<gene>
    <name evidence="3" type="ORF">PCASD_00967</name>
    <name evidence="2" type="ORF">PCASD_22826</name>
</gene>
<accession>A0A2N5VMK7</accession>
<dbReference type="EMBL" id="PGCI01000006">
    <property type="protein sequence ID" value="PLW51224.1"/>
    <property type="molecule type" value="Genomic_DNA"/>
</dbReference>
<feature type="region of interest" description="Disordered" evidence="1">
    <location>
        <begin position="36"/>
        <end position="101"/>
    </location>
</feature>
<evidence type="ECO:0000313" key="2">
    <source>
        <dbReference type="EMBL" id="PLW12364.1"/>
    </source>
</evidence>
<dbReference type="Proteomes" id="UP000235392">
    <property type="component" value="Unassembled WGS sequence"/>
</dbReference>
<dbReference type="EMBL" id="PGCI01000888">
    <property type="protein sequence ID" value="PLW12364.1"/>
    <property type="molecule type" value="Genomic_DNA"/>
</dbReference>
<organism evidence="3 4">
    <name type="scientific">Puccinia coronata f. sp. avenae</name>
    <dbReference type="NCBI Taxonomy" id="200324"/>
    <lineage>
        <taxon>Eukaryota</taxon>
        <taxon>Fungi</taxon>
        <taxon>Dikarya</taxon>
        <taxon>Basidiomycota</taxon>
        <taxon>Pucciniomycotina</taxon>
        <taxon>Pucciniomycetes</taxon>
        <taxon>Pucciniales</taxon>
        <taxon>Pucciniaceae</taxon>
        <taxon>Puccinia</taxon>
    </lineage>
</organism>
<name>A0A2N5VMK7_9BASI</name>
<protein>
    <submittedName>
        <fullName evidence="3">Uncharacterized protein</fullName>
    </submittedName>
</protein>
<dbReference type="AlphaFoldDB" id="A0A2N5VMK7"/>
<proteinExistence type="predicted"/>
<comment type="caution">
    <text evidence="3">The sequence shown here is derived from an EMBL/GenBank/DDBJ whole genome shotgun (WGS) entry which is preliminary data.</text>
</comment>
<evidence type="ECO:0000313" key="3">
    <source>
        <dbReference type="EMBL" id="PLW51224.1"/>
    </source>
</evidence>
<sequence>MACQDLHRACDPRCPVYKLDTLQNFAFQPDNHLLQDFPRGGNEDGCSVTARYTGSPRRMTRATPQQQPGTASALGNPYRQPSIPGLNGHLADTSGATNEAT</sequence>
<evidence type="ECO:0000313" key="4">
    <source>
        <dbReference type="Proteomes" id="UP000235392"/>
    </source>
</evidence>